<dbReference type="SUPFAM" id="SSF52540">
    <property type="entry name" value="P-loop containing nucleoside triphosphate hydrolases"/>
    <property type="match status" value="1"/>
</dbReference>
<dbReference type="Gene3D" id="3.40.50.300">
    <property type="entry name" value="P-loop containing nucleotide triphosphate hydrolases"/>
    <property type="match status" value="1"/>
</dbReference>
<dbReference type="GO" id="GO:0006260">
    <property type="term" value="P:DNA replication"/>
    <property type="evidence" value="ECO:0007669"/>
    <property type="project" value="UniProtKB-UniRule"/>
</dbReference>
<dbReference type="AlphaFoldDB" id="A0A7W9W0J7"/>
<evidence type="ECO:0000259" key="14">
    <source>
        <dbReference type="Pfam" id="PF02463"/>
    </source>
</evidence>
<evidence type="ECO:0000256" key="7">
    <source>
        <dbReference type="ARBA" id="ARBA00022763"/>
    </source>
</evidence>
<feature type="binding site" evidence="12">
    <location>
        <begin position="30"/>
        <end position="37"/>
    </location>
    <ligand>
        <name>ATP</name>
        <dbReference type="ChEBI" id="CHEBI:30616"/>
    </ligand>
</feature>
<evidence type="ECO:0000256" key="1">
    <source>
        <dbReference type="ARBA" id="ARBA00004496"/>
    </source>
</evidence>
<dbReference type="HAMAP" id="MF_00365">
    <property type="entry name" value="RecF"/>
    <property type="match status" value="1"/>
</dbReference>
<dbReference type="GO" id="GO:0005737">
    <property type="term" value="C:cytoplasm"/>
    <property type="evidence" value="ECO:0007669"/>
    <property type="project" value="UniProtKB-SubCell"/>
</dbReference>
<dbReference type="Proteomes" id="UP000522163">
    <property type="component" value="Unassembled WGS sequence"/>
</dbReference>
<dbReference type="PROSITE" id="PS00618">
    <property type="entry name" value="RECF_2"/>
    <property type="match status" value="1"/>
</dbReference>
<evidence type="ECO:0000256" key="10">
    <source>
        <dbReference type="ARBA" id="ARBA00023204"/>
    </source>
</evidence>
<dbReference type="Pfam" id="PF02463">
    <property type="entry name" value="SMC_N"/>
    <property type="match status" value="1"/>
</dbReference>
<sequence>MIIESIELQNYRNIEKLKLPLGEKNNILYGDNAQGKTNLLEAIFFGSTGKSFRFCKDKELIHFGAEEAHLKMILKKKGISHRIDIHLKKNKSKGVAIDGFPVKKSSDLFGLGNIIIFSPEDLSLIKNGPKERRRFIDLELCQLDKIYLYHLSMYNKVLQQRNKLLKELYFRPKLEETLFAWDEELVKHGKMVISLRRDFVENLRKKVENIHGEISGKREELLLSYEENVSEENFSLQLEKNREAEKKQQTTLSGPHRDDLSFQINGQDIRHFGSQGQQRTAALSLKLAEIDLVRERIQDNPILLLDDVFSELDQKRQNFLLEQLGNLQSLITCTGLEELVKHRFPIDHVFYVENGQVQCQ</sequence>
<dbReference type="GO" id="GO:0005524">
    <property type="term" value="F:ATP binding"/>
    <property type="evidence" value="ECO:0007669"/>
    <property type="project" value="UniProtKB-UniRule"/>
</dbReference>
<accession>A0A7W9W0J7</accession>
<comment type="similarity">
    <text evidence="2 12 13">Belongs to the RecF family.</text>
</comment>
<dbReference type="NCBIfam" id="TIGR00611">
    <property type="entry name" value="recf"/>
    <property type="match status" value="1"/>
</dbReference>
<comment type="subcellular location">
    <subcellularLocation>
        <location evidence="1 12 13">Cytoplasm</location>
    </subcellularLocation>
</comment>
<dbReference type="GeneID" id="85014466"/>
<keyword evidence="11 12" id="KW-0742">SOS response</keyword>
<dbReference type="PANTHER" id="PTHR32182:SF0">
    <property type="entry name" value="DNA REPLICATION AND REPAIR PROTEIN RECF"/>
    <property type="match status" value="1"/>
</dbReference>
<evidence type="ECO:0000256" key="9">
    <source>
        <dbReference type="ARBA" id="ARBA00023125"/>
    </source>
</evidence>
<dbReference type="InterPro" id="IPR018078">
    <property type="entry name" value="DNA-binding_RecF_CS"/>
</dbReference>
<keyword evidence="10 12" id="KW-0234">DNA repair</keyword>
<dbReference type="GO" id="GO:0009432">
    <property type="term" value="P:SOS response"/>
    <property type="evidence" value="ECO:0007669"/>
    <property type="project" value="UniProtKB-UniRule"/>
</dbReference>
<dbReference type="GO" id="GO:0006302">
    <property type="term" value="P:double-strand break repair"/>
    <property type="evidence" value="ECO:0007669"/>
    <property type="project" value="TreeGrafter"/>
</dbReference>
<organism evidence="15 16">
    <name type="scientific">Oribacterium sinus</name>
    <dbReference type="NCBI Taxonomy" id="237576"/>
    <lineage>
        <taxon>Bacteria</taxon>
        <taxon>Bacillati</taxon>
        <taxon>Bacillota</taxon>
        <taxon>Clostridia</taxon>
        <taxon>Lachnospirales</taxon>
        <taxon>Lachnospiraceae</taxon>
        <taxon>Oribacterium</taxon>
    </lineage>
</organism>
<keyword evidence="9 12" id="KW-0238">DNA-binding</keyword>
<evidence type="ECO:0000313" key="15">
    <source>
        <dbReference type="EMBL" id="MBB6040941.1"/>
    </source>
</evidence>
<evidence type="ECO:0000256" key="12">
    <source>
        <dbReference type="HAMAP-Rule" id="MF_00365"/>
    </source>
</evidence>
<name>A0A7W9W0J7_9FIRM</name>
<keyword evidence="7 12" id="KW-0227">DNA damage</keyword>
<dbReference type="Gene3D" id="1.20.1050.90">
    <property type="entry name" value="RecF/RecN/SMC, N-terminal domain"/>
    <property type="match status" value="1"/>
</dbReference>
<keyword evidence="5 12" id="KW-0235">DNA replication</keyword>
<dbReference type="CDD" id="cd03242">
    <property type="entry name" value="ABC_RecF"/>
    <property type="match status" value="1"/>
</dbReference>
<evidence type="ECO:0000256" key="8">
    <source>
        <dbReference type="ARBA" id="ARBA00022840"/>
    </source>
</evidence>
<evidence type="ECO:0000256" key="2">
    <source>
        <dbReference type="ARBA" id="ARBA00008016"/>
    </source>
</evidence>
<dbReference type="PANTHER" id="PTHR32182">
    <property type="entry name" value="DNA REPLICATION AND REPAIR PROTEIN RECF"/>
    <property type="match status" value="1"/>
</dbReference>
<keyword evidence="4 12" id="KW-0963">Cytoplasm</keyword>
<keyword evidence="8 12" id="KW-0067">ATP-binding</keyword>
<comment type="caution">
    <text evidence="15">The sequence shown here is derived from an EMBL/GenBank/DDBJ whole genome shotgun (WGS) entry which is preliminary data.</text>
</comment>
<evidence type="ECO:0000256" key="3">
    <source>
        <dbReference type="ARBA" id="ARBA00020170"/>
    </source>
</evidence>
<proteinExistence type="inferred from homology"/>
<gene>
    <name evidence="12" type="primary">recF</name>
    <name evidence="15" type="ORF">HNQ46_000913</name>
</gene>
<reference evidence="15 16" key="1">
    <citation type="submission" date="2020-08" db="EMBL/GenBank/DDBJ databases">
        <title>Genomic Encyclopedia of Type Strains, Phase IV (KMG-IV): sequencing the most valuable type-strain genomes for metagenomic binning, comparative biology and taxonomic classification.</title>
        <authorList>
            <person name="Goeker M."/>
        </authorList>
    </citation>
    <scope>NUCLEOTIDE SEQUENCE [LARGE SCALE GENOMIC DNA]</scope>
    <source>
        <strain evidence="15 16">DSM 17245</strain>
    </source>
</reference>
<feature type="domain" description="RecF/RecN/SMC N-terminal" evidence="14">
    <location>
        <begin position="3"/>
        <end position="333"/>
    </location>
</feature>
<dbReference type="InterPro" id="IPR003395">
    <property type="entry name" value="RecF/RecN/SMC_N"/>
</dbReference>
<dbReference type="GO" id="GO:0000731">
    <property type="term" value="P:DNA synthesis involved in DNA repair"/>
    <property type="evidence" value="ECO:0007669"/>
    <property type="project" value="TreeGrafter"/>
</dbReference>
<dbReference type="InterPro" id="IPR001238">
    <property type="entry name" value="DNA-binding_RecF"/>
</dbReference>
<dbReference type="GO" id="GO:0003697">
    <property type="term" value="F:single-stranded DNA binding"/>
    <property type="evidence" value="ECO:0007669"/>
    <property type="project" value="UniProtKB-UniRule"/>
</dbReference>
<comment type="function">
    <text evidence="12 13">The RecF protein is involved in DNA metabolism; it is required for DNA replication and normal SOS inducibility. RecF binds preferentially to single-stranded, linear DNA. It also seems to bind ATP.</text>
</comment>
<dbReference type="RefSeq" id="WP_183683395.1">
    <property type="nucleotide sequence ID" value="NZ_JACHHH010000004.1"/>
</dbReference>
<evidence type="ECO:0000256" key="6">
    <source>
        <dbReference type="ARBA" id="ARBA00022741"/>
    </source>
</evidence>
<keyword evidence="6 12" id="KW-0547">Nucleotide-binding</keyword>
<evidence type="ECO:0000256" key="5">
    <source>
        <dbReference type="ARBA" id="ARBA00022705"/>
    </source>
</evidence>
<evidence type="ECO:0000313" key="16">
    <source>
        <dbReference type="Proteomes" id="UP000522163"/>
    </source>
</evidence>
<evidence type="ECO:0000256" key="11">
    <source>
        <dbReference type="ARBA" id="ARBA00023236"/>
    </source>
</evidence>
<dbReference type="InterPro" id="IPR042174">
    <property type="entry name" value="RecF_2"/>
</dbReference>
<evidence type="ECO:0000256" key="13">
    <source>
        <dbReference type="RuleBase" id="RU000578"/>
    </source>
</evidence>
<dbReference type="InterPro" id="IPR027417">
    <property type="entry name" value="P-loop_NTPase"/>
</dbReference>
<protein>
    <recommendedName>
        <fullName evidence="3 12">DNA replication and repair protein RecF</fullName>
    </recommendedName>
</protein>
<dbReference type="EMBL" id="JACHHH010000004">
    <property type="protein sequence ID" value="MBB6040941.1"/>
    <property type="molecule type" value="Genomic_DNA"/>
</dbReference>
<evidence type="ECO:0000256" key="4">
    <source>
        <dbReference type="ARBA" id="ARBA00022490"/>
    </source>
</evidence>